<reference evidence="1" key="1">
    <citation type="submission" date="2021-06" db="EMBL/GenBank/DDBJ databases">
        <authorList>
            <person name="Kallberg Y."/>
            <person name="Tangrot J."/>
            <person name="Rosling A."/>
        </authorList>
    </citation>
    <scope>NUCLEOTIDE SEQUENCE</scope>
    <source>
        <strain evidence="1">CL356</strain>
    </source>
</reference>
<name>A0ACA9MS63_9GLOM</name>
<organism evidence="1 2">
    <name type="scientific">Acaulospora colombiana</name>
    <dbReference type="NCBI Taxonomy" id="27376"/>
    <lineage>
        <taxon>Eukaryota</taxon>
        <taxon>Fungi</taxon>
        <taxon>Fungi incertae sedis</taxon>
        <taxon>Mucoromycota</taxon>
        <taxon>Glomeromycotina</taxon>
        <taxon>Glomeromycetes</taxon>
        <taxon>Diversisporales</taxon>
        <taxon>Acaulosporaceae</taxon>
        <taxon>Acaulospora</taxon>
    </lineage>
</organism>
<accession>A0ACA9MS63</accession>
<evidence type="ECO:0000313" key="2">
    <source>
        <dbReference type="Proteomes" id="UP000789525"/>
    </source>
</evidence>
<sequence>ILGKDRVKFFEKLVVSDLEEMLYGTSTLSLLTNEHGGCADKDLAHIRRELDKVQRQGWLVHMEVVKDYALLALQGPKAAEIIKRLSDRDLTDFKFMTSRFMNIKKIELHITRSGYTGEDGFEVTLTANRFAKLLLGYPSVQFAGLGARDSLRLEAGLCLYGHDLDESITPVEAGLSWTIGAERILRQLNDKSTILRRRIGLIVEGAPARGKVTSGGPSPTLQKNIAMGYVKTECSKVGTSLRVKVRNRMQDAKVVKMPFVPARYYRLNE</sequence>
<feature type="non-terminal residue" evidence="1">
    <location>
        <position position="1"/>
    </location>
</feature>
<dbReference type="Proteomes" id="UP000789525">
    <property type="component" value="Unassembled WGS sequence"/>
</dbReference>
<gene>
    <name evidence="1" type="ORF">ACOLOM_LOCUS6932</name>
</gene>
<keyword evidence="2" id="KW-1185">Reference proteome</keyword>
<proteinExistence type="predicted"/>
<comment type="caution">
    <text evidence="1">The sequence shown here is derived from an EMBL/GenBank/DDBJ whole genome shotgun (WGS) entry which is preliminary data.</text>
</comment>
<evidence type="ECO:0000313" key="1">
    <source>
        <dbReference type="EMBL" id="CAG8608274.1"/>
    </source>
</evidence>
<dbReference type="EMBL" id="CAJVPT010014912">
    <property type="protein sequence ID" value="CAG8608274.1"/>
    <property type="molecule type" value="Genomic_DNA"/>
</dbReference>
<protein>
    <submittedName>
        <fullName evidence="1">2452_t:CDS:1</fullName>
    </submittedName>
</protein>